<keyword evidence="8" id="KW-0408">Iron</keyword>
<evidence type="ECO:0000256" key="6">
    <source>
        <dbReference type="ARBA" id="ARBA00022964"/>
    </source>
</evidence>
<keyword evidence="3" id="KW-0533">Nickel</keyword>
<proteinExistence type="predicted"/>
<accession>A0A091DQS0</accession>
<evidence type="ECO:0000256" key="10">
    <source>
        <dbReference type="ARBA" id="ARBA00039005"/>
    </source>
</evidence>
<dbReference type="Pfam" id="PF03079">
    <property type="entry name" value="ARD"/>
    <property type="match status" value="1"/>
</dbReference>
<dbReference type="Proteomes" id="UP000028990">
    <property type="component" value="Unassembled WGS sequence"/>
</dbReference>
<dbReference type="GO" id="GO:0010309">
    <property type="term" value="F:acireductone dioxygenase [iron(II)-requiring] activity"/>
    <property type="evidence" value="ECO:0007669"/>
    <property type="project" value="UniProtKB-EC"/>
</dbReference>
<evidence type="ECO:0000256" key="9">
    <source>
        <dbReference type="ARBA" id="ARBA00023167"/>
    </source>
</evidence>
<keyword evidence="7" id="KW-0560">Oxidoreductase</keyword>
<keyword evidence="12" id="KW-1185">Reference proteome</keyword>
<dbReference type="InterPro" id="IPR004313">
    <property type="entry name" value="ARD"/>
</dbReference>
<reference evidence="11 12" key="1">
    <citation type="submission" date="2013-11" db="EMBL/GenBank/DDBJ databases">
        <title>The Damaraland mole rat (Fukomys damarensis) genome and evolution of African mole rats.</title>
        <authorList>
            <person name="Gladyshev V.N."/>
            <person name="Fang X."/>
        </authorList>
    </citation>
    <scope>NUCLEOTIDE SEQUENCE [LARGE SCALE GENOMIC DNA]</scope>
    <source>
        <tissue evidence="11">Liver</tissue>
    </source>
</reference>
<dbReference type="InterPro" id="IPR014710">
    <property type="entry name" value="RmlC-like_jellyroll"/>
</dbReference>
<evidence type="ECO:0000256" key="7">
    <source>
        <dbReference type="ARBA" id="ARBA00023002"/>
    </source>
</evidence>
<dbReference type="PANTHER" id="PTHR23418">
    <property type="entry name" value="ACIREDUCTONE DIOXYGENASE"/>
    <property type="match status" value="1"/>
</dbReference>
<evidence type="ECO:0000313" key="12">
    <source>
        <dbReference type="Proteomes" id="UP000028990"/>
    </source>
</evidence>
<dbReference type="AlphaFoldDB" id="A0A091DQS0"/>
<evidence type="ECO:0000256" key="3">
    <source>
        <dbReference type="ARBA" id="ARBA00022596"/>
    </source>
</evidence>
<sequence length="115" mass="13557">MITNISMIQNSKISEERKHSWVDIITKCGDKIPYYKEKIRKFHEEHLYLDENICCILDDSGYFDESNKEIKCIWIPIEAGEMISLPVDLYHHFIIDGKSYVKAMLVFVGKPVWMV</sequence>
<evidence type="ECO:0000256" key="1">
    <source>
        <dbReference type="ARBA" id="ARBA00000428"/>
    </source>
</evidence>
<evidence type="ECO:0000256" key="5">
    <source>
        <dbReference type="ARBA" id="ARBA00022723"/>
    </source>
</evidence>
<evidence type="ECO:0000256" key="2">
    <source>
        <dbReference type="ARBA" id="ARBA00001954"/>
    </source>
</evidence>
<evidence type="ECO:0000256" key="4">
    <source>
        <dbReference type="ARBA" id="ARBA00022605"/>
    </source>
</evidence>
<keyword evidence="5" id="KW-0479">Metal-binding</keyword>
<keyword evidence="4" id="KW-0028">Amino-acid biosynthesis</keyword>
<keyword evidence="9" id="KW-0486">Methionine biosynthesis</keyword>
<dbReference type="PANTHER" id="PTHR23418:SF0">
    <property type="entry name" value="ACIREDUCTONE DIOXYGENASE"/>
    <property type="match status" value="1"/>
</dbReference>
<evidence type="ECO:0000313" key="11">
    <source>
        <dbReference type="EMBL" id="KFO34479.1"/>
    </source>
</evidence>
<name>A0A091DQS0_FUKDA</name>
<dbReference type="SUPFAM" id="SSF51182">
    <property type="entry name" value="RmlC-like cupins"/>
    <property type="match status" value="1"/>
</dbReference>
<organism evidence="11 12">
    <name type="scientific">Fukomys damarensis</name>
    <name type="common">Damaraland mole rat</name>
    <name type="synonym">Cryptomys damarensis</name>
    <dbReference type="NCBI Taxonomy" id="885580"/>
    <lineage>
        <taxon>Eukaryota</taxon>
        <taxon>Metazoa</taxon>
        <taxon>Chordata</taxon>
        <taxon>Craniata</taxon>
        <taxon>Vertebrata</taxon>
        <taxon>Euteleostomi</taxon>
        <taxon>Mammalia</taxon>
        <taxon>Eutheria</taxon>
        <taxon>Euarchontoglires</taxon>
        <taxon>Glires</taxon>
        <taxon>Rodentia</taxon>
        <taxon>Hystricomorpha</taxon>
        <taxon>Bathyergidae</taxon>
        <taxon>Fukomys</taxon>
    </lineage>
</organism>
<dbReference type="EC" id="1.13.11.54" evidence="10"/>
<comment type="cofactor">
    <cofactor evidence="2">
        <name>Fe(2+)</name>
        <dbReference type="ChEBI" id="CHEBI:29033"/>
    </cofactor>
</comment>
<dbReference type="GO" id="GO:0046872">
    <property type="term" value="F:metal ion binding"/>
    <property type="evidence" value="ECO:0007669"/>
    <property type="project" value="UniProtKB-KW"/>
</dbReference>
<comment type="catalytic activity">
    <reaction evidence="1">
        <text>1,2-dihydroxy-5-(methylsulfanyl)pent-1-en-3-one + O2 = 4-methylsulfanyl-2-oxobutanoate + formate + 2 H(+)</text>
        <dbReference type="Rhea" id="RHEA:24504"/>
        <dbReference type="ChEBI" id="CHEBI:15378"/>
        <dbReference type="ChEBI" id="CHEBI:15379"/>
        <dbReference type="ChEBI" id="CHEBI:15740"/>
        <dbReference type="ChEBI" id="CHEBI:16723"/>
        <dbReference type="ChEBI" id="CHEBI:49252"/>
        <dbReference type="EC" id="1.13.11.54"/>
    </reaction>
</comment>
<dbReference type="GO" id="GO:0009086">
    <property type="term" value="P:methionine biosynthetic process"/>
    <property type="evidence" value="ECO:0007669"/>
    <property type="project" value="UniProtKB-KW"/>
</dbReference>
<gene>
    <name evidence="11" type="ORF">H920_04118</name>
</gene>
<dbReference type="InterPro" id="IPR011051">
    <property type="entry name" value="RmlC_Cupin_sf"/>
</dbReference>
<evidence type="ECO:0000256" key="8">
    <source>
        <dbReference type="ARBA" id="ARBA00023004"/>
    </source>
</evidence>
<dbReference type="Gene3D" id="2.60.120.10">
    <property type="entry name" value="Jelly Rolls"/>
    <property type="match status" value="1"/>
</dbReference>
<keyword evidence="6 11" id="KW-0223">Dioxygenase</keyword>
<dbReference type="EMBL" id="KN121951">
    <property type="protein sequence ID" value="KFO34479.1"/>
    <property type="molecule type" value="Genomic_DNA"/>
</dbReference>
<protein>
    <recommendedName>
        <fullName evidence="10">acireductone dioxygenase (Fe(2+)-requiring)</fullName>
        <ecNumber evidence="10">1.13.11.54</ecNumber>
    </recommendedName>
</protein>